<organism evidence="1 2">
    <name type="scientific">Funneliformis mosseae</name>
    <name type="common">Endomycorrhizal fungus</name>
    <name type="synonym">Glomus mosseae</name>
    <dbReference type="NCBI Taxonomy" id="27381"/>
    <lineage>
        <taxon>Eukaryota</taxon>
        <taxon>Fungi</taxon>
        <taxon>Fungi incertae sedis</taxon>
        <taxon>Mucoromycota</taxon>
        <taxon>Glomeromycotina</taxon>
        <taxon>Glomeromycetes</taxon>
        <taxon>Glomerales</taxon>
        <taxon>Glomeraceae</taxon>
        <taxon>Funneliformis</taxon>
    </lineage>
</organism>
<evidence type="ECO:0000313" key="1">
    <source>
        <dbReference type="EMBL" id="CAG8740157.1"/>
    </source>
</evidence>
<gene>
    <name evidence="1" type="ORF">FMOSSE_LOCUS16102</name>
</gene>
<feature type="non-terminal residue" evidence="1">
    <location>
        <position position="1"/>
    </location>
</feature>
<evidence type="ECO:0000313" key="2">
    <source>
        <dbReference type="Proteomes" id="UP000789375"/>
    </source>
</evidence>
<accession>A0A9N9IKU5</accession>
<sequence>ENSTLKMLLRNSNISLCELFDTLEERYQEESDYCEFVNWKQTISQIGHQNMANAIFGPVIEQLKEFVIPNILKKQEEQMSLSLYYHATE</sequence>
<feature type="non-terminal residue" evidence="1">
    <location>
        <position position="89"/>
    </location>
</feature>
<dbReference type="EMBL" id="CAJVPP010020333">
    <property type="protein sequence ID" value="CAG8740157.1"/>
    <property type="molecule type" value="Genomic_DNA"/>
</dbReference>
<dbReference type="Proteomes" id="UP000789375">
    <property type="component" value="Unassembled WGS sequence"/>
</dbReference>
<name>A0A9N9IKU5_FUNMO</name>
<reference evidence="1" key="1">
    <citation type="submission" date="2021-06" db="EMBL/GenBank/DDBJ databases">
        <authorList>
            <person name="Kallberg Y."/>
            <person name="Tangrot J."/>
            <person name="Rosling A."/>
        </authorList>
    </citation>
    <scope>NUCLEOTIDE SEQUENCE</scope>
    <source>
        <strain evidence="1">87-6 pot B 2015</strain>
    </source>
</reference>
<keyword evidence="2" id="KW-1185">Reference proteome</keyword>
<dbReference type="AlphaFoldDB" id="A0A9N9IKU5"/>
<protein>
    <submittedName>
        <fullName evidence="1">12176_t:CDS:1</fullName>
    </submittedName>
</protein>
<comment type="caution">
    <text evidence="1">The sequence shown here is derived from an EMBL/GenBank/DDBJ whole genome shotgun (WGS) entry which is preliminary data.</text>
</comment>
<proteinExistence type="predicted"/>